<dbReference type="AlphaFoldDB" id="A0A336MBL2"/>
<feature type="transmembrane region" description="Helical" evidence="10">
    <location>
        <begin position="370"/>
        <end position="391"/>
    </location>
</feature>
<dbReference type="GO" id="GO:0042283">
    <property type="term" value="F:dolichyl pyrophosphate Glc1Man9GlcNAc2 alpha-1,3-glucosyltransferase activity"/>
    <property type="evidence" value="ECO:0007669"/>
    <property type="project" value="TreeGrafter"/>
</dbReference>
<feature type="transmembrane region" description="Helical" evidence="10">
    <location>
        <begin position="461"/>
        <end position="485"/>
    </location>
</feature>
<feature type="transmembrane region" description="Helical" evidence="10">
    <location>
        <begin position="331"/>
        <end position="349"/>
    </location>
</feature>
<proteinExistence type="inferred from homology"/>
<protein>
    <recommendedName>
        <fullName evidence="10">Alpha-1,3-glucosyltransferase</fullName>
        <ecNumber evidence="10">2.4.1.-</ecNumber>
    </recommendedName>
</protein>
<gene>
    <name evidence="11" type="primary">CSON009052</name>
</gene>
<dbReference type="EC" id="2.4.1.-" evidence="10"/>
<keyword evidence="5 10" id="KW-0808">Transferase</keyword>
<evidence type="ECO:0000256" key="1">
    <source>
        <dbReference type="ARBA" id="ARBA00004477"/>
    </source>
</evidence>
<keyword evidence="6 10" id="KW-0812">Transmembrane</keyword>
<evidence type="ECO:0000313" key="11">
    <source>
        <dbReference type="EMBL" id="SSX23448.1"/>
    </source>
</evidence>
<sequence>MFWTIFGAVTGLKVLLMPAYFSTDFEVHRNWLAITHSLPLNKWYYESTSIWTLDYPPLFAYFEWMLSQIAQFFDKDMLDVENLEYASPHTVIFQRLSVIVTDFVYALGVKTCLDSMTPSSKKNNYAYLIGSGLLLANIGLLMVDHIHFQYNGILFGIMLLSIGKILQEKYIQAAFYFAYLLHMKHIYMYIAPVYVVFLFKFYCLRKGNWFLNLTKLGVIVLTVTAVSLGPFIQHLPQLLSRLFPFKRGLSHAYWAPNFWAIYNFADKFISIILRKKSGLAAGTGGLVKTYEHEVLPIITPLMTFIITFLAMLPIIIKLAVMKYDHRTSQNFIKAIVLCACTSFMFGWHVHEKAILLILIPLTLLSIDDKFNARMTLFLGTLGYYSLFPLLFKPNLLFIKIGLYSAYTALTVIAFNKLYHRRNLLKNHEIIYLYGLLGLFVYENFLHYILNFNIIFPFLPLMLTSVYCAIGVLYFWVVYYSNFLMIESGLKQKVK</sequence>
<dbReference type="PANTHER" id="PTHR12413:SF2">
    <property type="entry name" value="DOLICHYL PYROPHOSPHATE GLC1MAN9GLCNAC2 ALPHA-1,3-GLUCOSYLTRANSFERASE-RELATED"/>
    <property type="match status" value="1"/>
</dbReference>
<keyword evidence="8 10" id="KW-1133">Transmembrane helix</keyword>
<dbReference type="PANTHER" id="PTHR12413">
    <property type="entry name" value="DOLICHYL GLYCOSYLTRANSFERASE"/>
    <property type="match status" value="1"/>
</dbReference>
<organism evidence="11">
    <name type="scientific">Culicoides sonorensis</name>
    <name type="common">Biting midge</name>
    <dbReference type="NCBI Taxonomy" id="179676"/>
    <lineage>
        <taxon>Eukaryota</taxon>
        <taxon>Metazoa</taxon>
        <taxon>Ecdysozoa</taxon>
        <taxon>Arthropoda</taxon>
        <taxon>Hexapoda</taxon>
        <taxon>Insecta</taxon>
        <taxon>Pterygota</taxon>
        <taxon>Neoptera</taxon>
        <taxon>Endopterygota</taxon>
        <taxon>Diptera</taxon>
        <taxon>Nematocera</taxon>
        <taxon>Chironomoidea</taxon>
        <taxon>Ceratopogonidae</taxon>
        <taxon>Ceratopogoninae</taxon>
        <taxon>Culicoides</taxon>
        <taxon>Monoculicoides</taxon>
    </lineage>
</organism>
<evidence type="ECO:0000256" key="10">
    <source>
        <dbReference type="RuleBase" id="RU363110"/>
    </source>
</evidence>
<comment type="pathway">
    <text evidence="2 10">Protein modification; protein glycosylation.</text>
</comment>
<evidence type="ECO:0000256" key="5">
    <source>
        <dbReference type="ARBA" id="ARBA00022679"/>
    </source>
</evidence>
<feature type="transmembrane region" description="Helical" evidence="10">
    <location>
        <begin position="216"/>
        <end position="233"/>
    </location>
</feature>
<keyword evidence="9 10" id="KW-0472">Membrane</keyword>
<dbReference type="VEuPathDB" id="VectorBase:CSON009052"/>
<dbReference type="OMA" id="YLAPPFG"/>
<evidence type="ECO:0000256" key="4">
    <source>
        <dbReference type="ARBA" id="ARBA00022676"/>
    </source>
</evidence>
<evidence type="ECO:0000256" key="9">
    <source>
        <dbReference type="ARBA" id="ARBA00023136"/>
    </source>
</evidence>
<feature type="transmembrane region" description="Helical" evidence="10">
    <location>
        <begin position="294"/>
        <end position="319"/>
    </location>
</feature>
<dbReference type="UniPathway" id="UPA00378"/>
<dbReference type="GO" id="GO:0006487">
    <property type="term" value="P:protein N-linked glycosylation"/>
    <property type="evidence" value="ECO:0007669"/>
    <property type="project" value="TreeGrafter"/>
</dbReference>
<name>A0A336MBL2_CULSO</name>
<keyword evidence="7 10" id="KW-0256">Endoplasmic reticulum</keyword>
<keyword evidence="4 10" id="KW-0328">Glycosyltransferase</keyword>
<feature type="transmembrane region" description="Helical" evidence="10">
    <location>
        <begin position="430"/>
        <end position="449"/>
    </location>
</feature>
<dbReference type="Pfam" id="PF03155">
    <property type="entry name" value="Alg6_Alg8"/>
    <property type="match status" value="1"/>
</dbReference>
<accession>A0A336MBL2</accession>
<feature type="transmembrane region" description="Helical" evidence="10">
    <location>
        <begin position="253"/>
        <end position="273"/>
    </location>
</feature>
<feature type="transmembrane region" description="Helical" evidence="10">
    <location>
        <begin position="397"/>
        <end position="418"/>
    </location>
</feature>
<comment type="similarity">
    <text evidence="3 10">Belongs to the ALG6/ALG8 glucosyltransferase family.</text>
</comment>
<dbReference type="EMBL" id="UFQT01000350">
    <property type="protein sequence ID" value="SSX23448.1"/>
    <property type="molecule type" value="Genomic_DNA"/>
</dbReference>
<evidence type="ECO:0000256" key="6">
    <source>
        <dbReference type="ARBA" id="ARBA00022692"/>
    </source>
</evidence>
<feature type="transmembrane region" description="Helical" evidence="10">
    <location>
        <begin position="186"/>
        <end position="204"/>
    </location>
</feature>
<feature type="transmembrane region" description="Helical" evidence="10">
    <location>
        <begin position="125"/>
        <end position="143"/>
    </location>
</feature>
<evidence type="ECO:0000256" key="3">
    <source>
        <dbReference type="ARBA" id="ARBA00008715"/>
    </source>
</evidence>
<evidence type="ECO:0000256" key="7">
    <source>
        <dbReference type="ARBA" id="ARBA00022824"/>
    </source>
</evidence>
<dbReference type="GO" id="GO:0005789">
    <property type="term" value="C:endoplasmic reticulum membrane"/>
    <property type="evidence" value="ECO:0007669"/>
    <property type="project" value="UniProtKB-SubCell"/>
</dbReference>
<dbReference type="InterPro" id="IPR004856">
    <property type="entry name" value="Glyco_trans_ALG6/ALG8"/>
</dbReference>
<reference evidence="11" key="1">
    <citation type="submission" date="2018-07" db="EMBL/GenBank/DDBJ databases">
        <authorList>
            <person name="Quirk P.G."/>
            <person name="Krulwich T.A."/>
        </authorList>
    </citation>
    <scope>NUCLEOTIDE SEQUENCE</scope>
</reference>
<comment type="subcellular location">
    <subcellularLocation>
        <location evidence="1 10">Endoplasmic reticulum membrane</location>
        <topology evidence="1 10">Multi-pass membrane protein</topology>
    </subcellularLocation>
</comment>
<evidence type="ECO:0000256" key="8">
    <source>
        <dbReference type="ARBA" id="ARBA00022989"/>
    </source>
</evidence>
<evidence type="ECO:0000256" key="2">
    <source>
        <dbReference type="ARBA" id="ARBA00004922"/>
    </source>
</evidence>